<evidence type="ECO:0000256" key="3">
    <source>
        <dbReference type="ARBA" id="ARBA00012759"/>
    </source>
</evidence>
<keyword evidence="7" id="KW-0378">Hydrolase</keyword>
<dbReference type="InterPro" id="IPR000626">
    <property type="entry name" value="Ubiquitin-like_dom"/>
</dbReference>
<organism evidence="14 15">
    <name type="scientific">Artemia franciscana</name>
    <name type="common">Brine shrimp</name>
    <name type="synonym">Artemia sanfranciscana</name>
    <dbReference type="NCBI Taxonomy" id="6661"/>
    <lineage>
        <taxon>Eukaryota</taxon>
        <taxon>Metazoa</taxon>
        <taxon>Ecdysozoa</taxon>
        <taxon>Arthropoda</taxon>
        <taxon>Crustacea</taxon>
        <taxon>Branchiopoda</taxon>
        <taxon>Anostraca</taxon>
        <taxon>Artemiidae</taxon>
        <taxon>Artemia</taxon>
    </lineage>
</organism>
<evidence type="ECO:0000256" key="8">
    <source>
        <dbReference type="ARBA" id="ARBA00022807"/>
    </source>
</evidence>
<dbReference type="SMART" id="SM00213">
    <property type="entry name" value="UBQ"/>
    <property type="match status" value="1"/>
</dbReference>
<dbReference type="GO" id="GO:0070628">
    <property type="term" value="F:proteasome binding"/>
    <property type="evidence" value="ECO:0007669"/>
    <property type="project" value="TreeGrafter"/>
</dbReference>
<evidence type="ECO:0000259" key="13">
    <source>
        <dbReference type="PROSITE" id="PS50235"/>
    </source>
</evidence>
<keyword evidence="6" id="KW-0833">Ubl conjugation pathway</keyword>
<evidence type="ECO:0000256" key="5">
    <source>
        <dbReference type="ARBA" id="ARBA00022670"/>
    </source>
</evidence>
<dbReference type="Proteomes" id="UP001187531">
    <property type="component" value="Unassembled WGS sequence"/>
</dbReference>
<dbReference type="GO" id="GO:0043161">
    <property type="term" value="P:proteasome-mediated ubiquitin-dependent protein catabolic process"/>
    <property type="evidence" value="ECO:0007669"/>
    <property type="project" value="InterPro"/>
</dbReference>
<evidence type="ECO:0000256" key="9">
    <source>
        <dbReference type="ARBA" id="ARBA00029877"/>
    </source>
</evidence>
<keyword evidence="15" id="KW-1185">Reference proteome</keyword>
<dbReference type="GO" id="GO:0016579">
    <property type="term" value="P:protein deubiquitination"/>
    <property type="evidence" value="ECO:0007669"/>
    <property type="project" value="InterPro"/>
</dbReference>
<comment type="catalytic activity">
    <reaction evidence="1">
        <text>Thiol-dependent hydrolysis of ester, thioester, amide, peptide and isopeptide bonds formed by the C-terminal Gly of ubiquitin (a 76-residue protein attached to proteins as an intracellular targeting signal).</text>
        <dbReference type="EC" id="3.4.19.12"/>
    </reaction>
</comment>
<dbReference type="Gene3D" id="3.10.20.90">
    <property type="entry name" value="Phosphatidylinositol 3-kinase Catalytic Subunit, Chain A, domain 1"/>
    <property type="match status" value="1"/>
</dbReference>
<evidence type="ECO:0000313" key="14">
    <source>
        <dbReference type="EMBL" id="KAK2716206.1"/>
    </source>
</evidence>
<evidence type="ECO:0000313" key="15">
    <source>
        <dbReference type="Proteomes" id="UP001187531"/>
    </source>
</evidence>
<dbReference type="PROSITE" id="PS50053">
    <property type="entry name" value="UBIQUITIN_2"/>
    <property type="match status" value="1"/>
</dbReference>
<gene>
    <name evidence="14" type="ORF">QYM36_010697</name>
</gene>
<dbReference type="InterPro" id="IPR001394">
    <property type="entry name" value="Peptidase_C19_UCH"/>
</dbReference>
<dbReference type="InterPro" id="IPR029071">
    <property type="entry name" value="Ubiquitin-like_domsf"/>
</dbReference>
<protein>
    <recommendedName>
        <fullName evidence="4">Ubiquitin carboxyl-terminal hydrolase 14</fullName>
        <ecNumber evidence="3">3.4.19.12</ecNumber>
    </recommendedName>
    <alternativeName>
        <fullName evidence="9">Deubiquitinating enzyme 14</fullName>
    </alternativeName>
    <alternativeName>
        <fullName evidence="10">Ubiquitin thioesterase 14</fullName>
    </alternativeName>
    <alternativeName>
        <fullName evidence="11">Ubiquitin-specific-processing protease 14</fullName>
    </alternativeName>
</protein>
<comment type="similarity">
    <text evidence="2">Belongs to the peptidase C19 family. USP14/UBP6 subfamily.</text>
</comment>
<keyword evidence="8" id="KW-0788">Thiol protease</keyword>
<evidence type="ECO:0000256" key="11">
    <source>
        <dbReference type="ARBA" id="ARBA00032096"/>
    </source>
</evidence>
<dbReference type="Gene3D" id="3.90.70.10">
    <property type="entry name" value="Cysteine proteinases"/>
    <property type="match status" value="1"/>
</dbReference>
<evidence type="ECO:0000256" key="6">
    <source>
        <dbReference type="ARBA" id="ARBA00022786"/>
    </source>
</evidence>
<sequence length="431" mass="50428">MPVYSVNLKWFKKLYHNLKLNTDKQPWAFKRQLFTITGVIPERQKVIMKGKKLKDYTWHGFDIKDGVTLTLVGTGEENILAEPWENQMAMTYITATLHLLLTITDLFECIFYNEIDIAWSGSVRKIVDILMNQFNFFNVNHYTDPAELIEHVIGEFPRLDEEGMFVRQDANEFLLRVLSALKQGLSPLQVRNQPTNYSSFIDQFLGVFFSCKISNLEDQHEPVSYAIEGFFQLNCIISSEVNSLEDGIRLTLKEEIIQCSQITGRDAVYEKRYEISRLPSYLFIKMERFSKKKGKSEYVKNYKDVQLPVQLDVNEFCSEELKSNLMPMRRKLENNIENIKNKRVSEEEITWFLNDIGSNNSGYYELKAVLIHHGESLSNGYYEVWLKRGNKWLQYDTNFYAETEYILELCRGTKESCAYILLYGSTKIIKS</sequence>
<dbReference type="GO" id="GO:0061136">
    <property type="term" value="P:regulation of proteasomal protein catabolic process"/>
    <property type="evidence" value="ECO:0007669"/>
    <property type="project" value="TreeGrafter"/>
</dbReference>
<dbReference type="InterPro" id="IPR028889">
    <property type="entry name" value="USP"/>
</dbReference>
<reference evidence="14" key="1">
    <citation type="submission" date="2023-07" db="EMBL/GenBank/DDBJ databases">
        <title>Chromosome-level genome assembly of Artemia franciscana.</title>
        <authorList>
            <person name="Jo E."/>
        </authorList>
    </citation>
    <scope>NUCLEOTIDE SEQUENCE</scope>
    <source>
        <tissue evidence="14">Whole body</tissue>
    </source>
</reference>
<dbReference type="EC" id="3.4.19.12" evidence="3"/>
<dbReference type="InterPro" id="IPR038765">
    <property type="entry name" value="Papain-like_cys_pep_sf"/>
</dbReference>
<dbReference type="EMBL" id="JAVRJZ010000012">
    <property type="protein sequence ID" value="KAK2716206.1"/>
    <property type="molecule type" value="Genomic_DNA"/>
</dbReference>
<comment type="caution">
    <text evidence="14">The sequence shown here is derived from an EMBL/GenBank/DDBJ whole genome shotgun (WGS) entry which is preliminary data.</text>
</comment>
<evidence type="ECO:0000256" key="4">
    <source>
        <dbReference type="ARBA" id="ARBA00014611"/>
    </source>
</evidence>
<dbReference type="CDD" id="cd16104">
    <property type="entry name" value="Ubl_USP14_like"/>
    <property type="match status" value="1"/>
</dbReference>
<dbReference type="PANTHER" id="PTHR43982">
    <property type="entry name" value="UBIQUITIN CARBOXYL-TERMINAL HYDROLASE"/>
    <property type="match status" value="1"/>
</dbReference>
<dbReference type="PANTHER" id="PTHR43982:SF1">
    <property type="entry name" value="UBIQUITIN CARBOXYL-TERMINAL HYDROLASE 14"/>
    <property type="match status" value="1"/>
</dbReference>
<feature type="domain" description="Ubiquitin-like" evidence="12">
    <location>
        <begin position="4"/>
        <end position="72"/>
    </location>
</feature>
<dbReference type="Pfam" id="PF00443">
    <property type="entry name" value="UCH"/>
    <property type="match status" value="1"/>
</dbReference>
<dbReference type="GO" id="GO:0004843">
    <property type="term" value="F:cysteine-type deubiquitinase activity"/>
    <property type="evidence" value="ECO:0007669"/>
    <property type="project" value="UniProtKB-EC"/>
</dbReference>
<dbReference type="PROSITE" id="PS50235">
    <property type="entry name" value="USP_3"/>
    <property type="match status" value="1"/>
</dbReference>
<evidence type="ECO:0000256" key="7">
    <source>
        <dbReference type="ARBA" id="ARBA00022801"/>
    </source>
</evidence>
<keyword evidence="5" id="KW-0645">Protease</keyword>
<name>A0AA88I155_ARTSF</name>
<dbReference type="SUPFAM" id="SSF54236">
    <property type="entry name" value="Ubiquitin-like"/>
    <property type="match status" value="1"/>
</dbReference>
<proteinExistence type="inferred from homology"/>
<evidence type="ECO:0000256" key="2">
    <source>
        <dbReference type="ARBA" id="ARBA00008739"/>
    </source>
</evidence>
<feature type="domain" description="USP" evidence="13">
    <location>
        <begin position="82"/>
        <end position="426"/>
    </location>
</feature>
<dbReference type="InterPro" id="IPR044635">
    <property type="entry name" value="UBP14-like"/>
</dbReference>
<evidence type="ECO:0000256" key="10">
    <source>
        <dbReference type="ARBA" id="ARBA00029889"/>
    </source>
</evidence>
<dbReference type="AlphaFoldDB" id="A0AA88I155"/>
<evidence type="ECO:0000259" key="12">
    <source>
        <dbReference type="PROSITE" id="PS50053"/>
    </source>
</evidence>
<accession>A0AA88I155</accession>
<dbReference type="SUPFAM" id="SSF54001">
    <property type="entry name" value="Cysteine proteinases"/>
    <property type="match status" value="1"/>
</dbReference>
<evidence type="ECO:0000256" key="1">
    <source>
        <dbReference type="ARBA" id="ARBA00000707"/>
    </source>
</evidence>